<dbReference type="EMBL" id="SUMD01000002">
    <property type="protein sequence ID" value="TJZ80475.1"/>
    <property type="molecule type" value="Genomic_DNA"/>
</dbReference>
<dbReference type="SUPFAM" id="SSF50249">
    <property type="entry name" value="Nucleic acid-binding proteins"/>
    <property type="match status" value="1"/>
</dbReference>
<keyword evidence="3" id="KW-1185">Reference proteome</keyword>
<name>A0ABY2RPS8_9NOCA</name>
<dbReference type="InterPro" id="IPR002878">
    <property type="entry name" value="ChsH2_C"/>
</dbReference>
<proteinExistence type="predicted"/>
<dbReference type="InterPro" id="IPR012340">
    <property type="entry name" value="NA-bd_OB-fold"/>
</dbReference>
<dbReference type="Pfam" id="PF01796">
    <property type="entry name" value="OB_ChsH2_C"/>
    <property type="match status" value="1"/>
</dbReference>
<evidence type="ECO:0000313" key="2">
    <source>
        <dbReference type="EMBL" id="TJZ80475.1"/>
    </source>
</evidence>
<gene>
    <name evidence="2" type="ORF">FCG67_05630</name>
</gene>
<dbReference type="PANTHER" id="PTHR34075:SF5">
    <property type="entry name" value="BLR3430 PROTEIN"/>
    <property type="match status" value="1"/>
</dbReference>
<dbReference type="PANTHER" id="PTHR34075">
    <property type="entry name" value="BLR3430 PROTEIN"/>
    <property type="match status" value="1"/>
</dbReference>
<organism evidence="2 3">
    <name type="scientific">Rhodococcus oryzae</name>
    <dbReference type="NCBI Taxonomy" id="2571143"/>
    <lineage>
        <taxon>Bacteria</taxon>
        <taxon>Bacillati</taxon>
        <taxon>Actinomycetota</taxon>
        <taxon>Actinomycetes</taxon>
        <taxon>Mycobacteriales</taxon>
        <taxon>Nocardiaceae</taxon>
        <taxon>Rhodococcus</taxon>
    </lineage>
</organism>
<comment type="caution">
    <text evidence="2">The sequence shown here is derived from an EMBL/GenBank/DDBJ whole genome shotgun (WGS) entry which is preliminary data.</text>
</comment>
<sequence>MTAQGTAPVNPSSLMINRCVRCAALLSPMTASCPSCQGAELRPVASSGAGSIVSWKVADHRPDEARADSAPSAVGIVELDDGPRIYTWIDGEVPAGTDRDVRVEFRPTAEDGRFPVFAVRQAS</sequence>
<dbReference type="Proteomes" id="UP000305109">
    <property type="component" value="Unassembled WGS sequence"/>
</dbReference>
<feature type="domain" description="ChsH2 C-terminal OB-fold" evidence="1">
    <location>
        <begin position="44"/>
        <end position="106"/>
    </location>
</feature>
<reference evidence="2 3" key="1">
    <citation type="submission" date="2019-04" db="EMBL/GenBank/DDBJ databases">
        <title>Rhodococcus oryzae sp. nov., a novel actinomycete isolated from rhizosphere soil of rice (Oryza sativa L.).</title>
        <authorList>
            <person name="Li C."/>
        </authorList>
    </citation>
    <scope>NUCLEOTIDE SEQUENCE [LARGE SCALE GENOMIC DNA]</scope>
    <source>
        <strain evidence="2 3">NEAU-CX67</strain>
    </source>
</reference>
<evidence type="ECO:0000259" key="1">
    <source>
        <dbReference type="Pfam" id="PF01796"/>
    </source>
</evidence>
<protein>
    <recommendedName>
        <fullName evidence="1">ChsH2 C-terminal OB-fold domain-containing protein</fullName>
    </recommendedName>
</protein>
<dbReference type="InterPro" id="IPR052513">
    <property type="entry name" value="Thioester_dehydratase-like"/>
</dbReference>
<accession>A0ABY2RPS8</accession>
<evidence type="ECO:0000313" key="3">
    <source>
        <dbReference type="Proteomes" id="UP000305109"/>
    </source>
</evidence>